<reference evidence="2 3" key="1">
    <citation type="submission" date="2011-12" db="EMBL/GenBank/DDBJ databases">
        <title>The Genome Sequence of Fusobacterium nucleatum subsp. animalis OT 420.</title>
        <authorList>
            <consortium name="The Broad Institute Genome Sequencing Platform"/>
            <person name="Earl A."/>
            <person name="Ward D."/>
            <person name="Feldgarden M."/>
            <person name="Gevers D."/>
            <person name="Izard J."/>
            <person name="Blanton J.M."/>
            <person name="Mathney J."/>
            <person name="Tanner A.C."/>
            <person name="Dewhirst F.E."/>
            <person name="Young S.K."/>
            <person name="Zeng Q."/>
            <person name="Gargeya S."/>
            <person name="Fitzgerald M."/>
            <person name="Haas B."/>
            <person name="Abouelleil A."/>
            <person name="Alvarado L."/>
            <person name="Arachchi H.M."/>
            <person name="Berlin A."/>
            <person name="Chapman S.B."/>
            <person name="Gearin G."/>
            <person name="Goldberg J."/>
            <person name="Griggs A."/>
            <person name="Gujja S."/>
            <person name="Hansen M."/>
            <person name="Heiman D."/>
            <person name="Howarth C."/>
            <person name="Larimer J."/>
            <person name="Lui A."/>
            <person name="MacDonald P.J.P."/>
            <person name="McCowen C."/>
            <person name="Montmayeur A."/>
            <person name="Murphy C."/>
            <person name="Neiman D."/>
            <person name="Pearson M."/>
            <person name="Priest M."/>
            <person name="Roberts A."/>
            <person name="Saif S."/>
            <person name="Shea T."/>
            <person name="Sisk P."/>
            <person name="Stolte C."/>
            <person name="Sykes S."/>
            <person name="Wortman J."/>
            <person name="Nusbaum C."/>
            <person name="Birren B."/>
        </authorList>
    </citation>
    <scope>NUCLEOTIDE SEQUENCE [LARGE SCALE GENOMIC DNA]</scope>
    <source>
        <strain evidence="3">F0419</strain>
    </source>
</reference>
<dbReference type="EMBL" id="AGEH01000009">
    <property type="protein sequence ID" value="EHO78646.1"/>
    <property type="molecule type" value="Genomic_DNA"/>
</dbReference>
<evidence type="ECO:0000256" key="1">
    <source>
        <dbReference type="SAM" id="Phobius"/>
    </source>
</evidence>
<proteinExistence type="predicted"/>
<name>H1HE16_9FUSO</name>
<sequence>MNWNEKIWNFLTNISTIMTIISFILVFFSGKKYEKYLKKNVKTTKKVTNFFSNHNNTNQ</sequence>
<dbReference type="HOGENOM" id="CLU_2953850_0_0_0"/>
<accession>H1HE16</accession>
<keyword evidence="1" id="KW-0472">Membrane</keyword>
<dbReference type="RefSeq" id="WP_005909407.1">
    <property type="nucleotide sequence ID" value="NZ_AKCE01000001.1"/>
</dbReference>
<evidence type="ECO:0000313" key="2">
    <source>
        <dbReference type="EMBL" id="EHO78646.1"/>
    </source>
</evidence>
<dbReference type="PATRIC" id="fig|999414.3.peg.715"/>
<keyword evidence="1" id="KW-1133">Transmembrane helix</keyword>
<keyword evidence="1" id="KW-0812">Transmembrane</keyword>
<feature type="transmembrane region" description="Helical" evidence="1">
    <location>
        <begin position="6"/>
        <end position="28"/>
    </location>
</feature>
<evidence type="ECO:0000313" key="3">
    <source>
        <dbReference type="Proteomes" id="UP000004565"/>
    </source>
</evidence>
<dbReference type="Proteomes" id="UP000004565">
    <property type="component" value="Unassembled WGS sequence"/>
</dbReference>
<dbReference type="AlphaFoldDB" id="H1HE16"/>
<protein>
    <submittedName>
        <fullName evidence="2">Uncharacterized protein</fullName>
    </submittedName>
</protein>
<gene>
    <name evidence="2" type="ORF">HMPREF9942_00717</name>
</gene>
<comment type="caution">
    <text evidence="2">The sequence shown here is derived from an EMBL/GenBank/DDBJ whole genome shotgun (WGS) entry which is preliminary data.</text>
</comment>
<organism evidence="2 3">
    <name type="scientific">Fusobacterium animalis F0419</name>
    <dbReference type="NCBI Taxonomy" id="999414"/>
    <lineage>
        <taxon>Bacteria</taxon>
        <taxon>Fusobacteriati</taxon>
        <taxon>Fusobacteriota</taxon>
        <taxon>Fusobacteriia</taxon>
        <taxon>Fusobacteriales</taxon>
        <taxon>Fusobacteriaceae</taxon>
        <taxon>Fusobacterium</taxon>
    </lineage>
</organism>